<comment type="caution">
    <text evidence="1">The sequence shown here is derived from an EMBL/GenBank/DDBJ whole genome shotgun (WGS) entry which is preliminary data.</text>
</comment>
<name>A0A4Q9HKU8_STRKA</name>
<proteinExistence type="predicted"/>
<accession>A0A4Q9HKU8</accession>
<protein>
    <submittedName>
        <fullName evidence="1">Uncharacterized protein</fullName>
    </submittedName>
</protein>
<evidence type="ECO:0000313" key="1">
    <source>
        <dbReference type="EMBL" id="TBO55337.1"/>
    </source>
</evidence>
<dbReference type="Proteomes" id="UP000292452">
    <property type="component" value="Unassembled WGS sequence"/>
</dbReference>
<reference evidence="1 2" key="1">
    <citation type="submission" date="2019-02" db="EMBL/GenBank/DDBJ databases">
        <title>Draft Genome Sequence of Streptomyces sp. AM-2504, identified by 16S rRNA comparative analysis as a Streptomyces Kasugaensis strain.</title>
        <authorList>
            <person name="Napolioni V."/>
            <person name="Giuliodori A.M."/>
            <person name="Spurio R."/>
            <person name="Fabbretti A."/>
        </authorList>
    </citation>
    <scope>NUCLEOTIDE SEQUENCE [LARGE SCALE GENOMIC DNA]</scope>
    <source>
        <strain evidence="1 2">AM-2504</strain>
    </source>
</reference>
<organism evidence="1 2">
    <name type="scientific">Streptomyces kasugaensis</name>
    <dbReference type="NCBI Taxonomy" id="1946"/>
    <lineage>
        <taxon>Bacteria</taxon>
        <taxon>Bacillati</taxon>
        <taxon>Actinomycetota</taxon>
        <taxon>Actinomycetes</taxon>
        <taxon>Kitasatosporales</taxon>
        <taxon>Streptomycetaceae</taxon>
        <taxon>Streptomyces</taxon>
    </lineage>
</organism>
<sequence>MGVFIKLVENRPPQEYADPSAVDVTFDDVTKGASQVTYEYDVLPSGALRILRVAKGEAPVVDTTYAPGLWFRVTGQWSGTWE</sequence>
<dbReference type="RefSeq" id="WP_131126080.1">
    <property type="nucleotide sequence ID" value="NZ_SIXH01000535.1"/>
</dbReference>
<keyword evidence="2" id="KW-1185">Reference proteome</keyword>
<evidence type="ECO:0000313" key="2">
    <source>
        <dbReference type="Proteomes" id="UP000292452"/>
    </source>
</evidence>
<dbReference type="AlphaFoldDB" id="A0A4Q9HKU8"/>
<dbReference type="EMBL" id="SIXH01000535">
    <property type="protein sequence ID" value="TBO55337.1"/>
    <property type="molecule type" value="Genomic_DNA"/>
</dbReference>
<gene>
    <name evidence="1" type="ORF">EYS09_33785</name>
</gene>